<gene>
    <name evidence="3" type="ORF">EZ216_14315</name>
</gene>
<dbReference type="OrthoDB" id="5382609at2"/>
<sequence length="168" mass="17118">MRRTVAIACLALQATLTAPLTHAATDTANLQVKLVITETCDIHTAATTAVDFGTQARASGPVTVTATGSVTVNCSPNTSYSIGLNGGSNAPAVPTPGQRKMKGSLGAFVPYDLYQDASTTAFWGNAAGSVVSGSGSGGNQTYQVYGKLTNVNFAADTYVDTVVATVTY</sequence>
<evidence type="ECO:0000313" key="3">
    <source>
        <dbReference type="EMBL" id="TFZ00270.1"/>
    </source>
</evidence>
<dbReference type="RefSeq" id="WP_135250456.1">
    <property type="nucleotide sequence ID" value="NZ_SMLK01000004.1"/>
</dbReference>
<dbReference type="SMART" id="SM00972">
    <property type="entry name" value="SCPU"/>
    <property type="match status" value="1"/>
</dbReference>
<protein>
    <submittedName>
        <fullName evidence="3">SCPU domain-containing protein</fullName>
    </submittedName>
</protein>
<dbReference type="InterPro" id="IPR053167">
    <property type="entry name" value="Spore_coat_component"/>
</dbReference>
<dbReference type="PANTHER" id="PTHR37089">
    <property type="entry name" value="PROTEIN U-RELATED"/>
    <property type="match status" value="1"/>
</dbReference>
<accession>A0A4Z0BPC8</accession>
<dbReference type="InterPro" id="IPR007893">
    <property type="entry name" value="Spore_coat_U/FanG"/>
</dbReference>
<evidence type="ECO:0000259" key="2">
    <source>
        <dbReference type="Pfam" id="PF05229"/>
    </source>
</evidence>
<dbReference type="EMBL" id="SMLK01000004">
    <property type="protein sequence ID" value="TFZ00270.1"/>
    <property type="molecule type" value="Genomic_DNA"/>
</dbReference>
<keyword evidence="4" id="KW-1185">Reference proteome</keyword>
<reference evidence="3 4" key="1">
    <citation type="submission" date="2019-03" db="EMBL/GenBank/DDBJ databases">
        <title>Ramlibacter sp. 18x22-1, whole genome shotgun sequence.</title>
        <authorList>
            <person name="Zhang X."/>
            <person name="Feng G."/>
            <person name="Zhu H."/>
        </authorList>
    </citation>
    <scope>NUCLEOTIDE SEQUENCE [LARGE SCALE GENOMIC DNA]</scope>
    <source>
        <strain evidence="3 4">18x22-1</strain>
    </source>
</reference>
<evidence type="ECO:0000256" key="1">
    <source>
        <dbReference type="SAM" id="SignalP"/>
    </source>
</evidence>
<organism evidence="3 4">
    <name type="scientific">Ramlibacter humi</name>
    <dbReference type="NCBI Taxonomy" id="2530451"/>
    <lineage>
        <taxon>Bacteria</taxon>
        <taxon>Pseudomonadati</taxon>
        <taxon>Pseudomonadota</taxon>
        <taxon>Betaproteobacteria</taxon>
        <taxon>Burkholderiales</taxon>
        <taxon>Comamonadaceae</taxon>
        <taxon>Ramlibacter</taxon>
    </lineage>
</organism>
<comment type="caution">
    <text evidence="3">The sequence shown here is derived from an EMBL/GenBank/DDBJ whole genome shotgun (WGS) entry which is preliminary data.</text>
</comment>
<dbReference type="Pfam" id="PF05229">
    <property type="entry name" value="SCPU"/>
    <property type="match status" value="1"/>
</dbReference>
<evidence type="ECO:0000313" key="4">
    <source>
        <dbReference type="Proteomes" id="UP000297839"/>
    </source>
</evidence>
<dbReference type="PANTHER" id="PTHR37089:SF4">
    <property type="entry name" value="EXPORTED PROTEIN"/>
    <property type="match status" value="1"/>
</dbReference>
<feature type="domain" description="Spore coat protein U/FanG" evidence="2">
    <location>
        <begin position="27"/>
        <end position="165"/>
    </location>
</feature>
<feature type="chain" id="PRO_5021246059" evidence="1">
    <location>
        <begin position="24"/>
        <end position="168"/>
    </location>
</feature>
<keyword evidence="1" id="KW-0732">Signal</keyword>
<dbReference type="Proteomes" id="UP000297839">
    <property type="component" value="Unassembled WGS sequence"/>
</dbReference>
<feature type="signal peptide" evidence="1">
    <location>
        <begin position="1"/>
        <end position="23"/>
    </location>
</feature>
<name>A0A4Z0BPC8_9BURK</name>
<proteinExistence type="predicted"/>
<dbReference type="AlphaFoldDB" id="A0A4Z0BPC8"/>